<protein>
    <recommendedName>
        <fullName evidence="3">Pre-mRNA-splicing factor CWC15</fullName>
    </recommendedName>
</protein>
<reference evidence="8" key="1">
    <citation type="submission" date="2016-05" db="EMBL/GenBank/DDBJ databases">
        <title>Comparative genomics of biotechnologically important yeasts.</title>
        <authorList>
            <consortium name="DOE Joint Genome Institute"/>
            <person name="Riley R."/>
            <person name="Haridas S."/>
            <person name="Wolfe K.H."/>
            <person name="Lopes M.R."/>
            <person name="Hittinger C.T."/>
            <person name="Goker M."/>
            <person name="Salamov A."/>
            <person name="Wisecaver J."/>
            <person name="Long T.M."/>
            <person name="Aerts A.L."/>
            <person name="Barry K."/>
            <person name="Choi C."/>
            <person name="Clum A."/>
            <person name="Coughlan A.Y."/>
            <person name="Deshpande S."/>
            <person name="Douglass A.P."/>
            <person name="Hanson S.J."/>
            <person name="Klenk H.-P."/>
            <person name="Labutti K."/>
            <person name="Lapidus A."/>
            <person name="Lindquist E."/>
            <person name="Lipzen A."/>
            <person name="Meier-Kolthoff J.P."/>
            <person name="Ohm R.A."/>
            <person name="Otillar R.P."/>
            <person name="Pangilinan J."/>
            <person name="Peng Y."/>
            <person name="Rokas A."/>
            <person name="Rosa C.A."/>
            <person name="Scheuner C."/>
            <person name="Sibirny A.A."/>
            <person name="Slot J.C."/>
            <person name="Stielow J.B."/>
            <person name="Sun H."/>
            <person name="Kurtzman C.P."/>
            <person name="Blackwell M."/>
            <person name="Grigoriev I.V."/>
            <person name="Jeffries T.W."/>
        </authorList>
    </citation>
    <scope>NUCLEOTIDE SEQUENCE [LARGE SCALE GENOMIC DNA]</scope>
    <source>
        <strain evidence="8">NRRL Y-17324</strain>
    </source>
</reference>
<keyword evidence="8" id="KW-1185">Reference proteome</keyword>
<evidence type="ECO:0000313" key="8">
    <source>
        <dbReference type="Proteomes" id="UP000094285"/>
    </source>
</evidence>
<comment type="similarity">
    <text evidence="2">Belongs to the CWC15 family.</text>
</comment>
<evidence type="ECO:0000256" key="4">
    <source>
        <dbReference type="ARBA" id="ARBA00022664"/>
    </source>
</evidence>
<dbReference type="PANTHER" id="PTHR12718:SF2">
    <property type="entry name" value="SPLICEOSOME-ASSOCIATED PROTEIN CWC15 HOMOLOG"/>
    <property type="match status" value="1"/>
</dbReference>
<dbReference type="GO" id="GO:0045292">
    <property type="term" value="P:mRNA cis splicing, via spliceosome"/>
    <property type="evidence" value="ECO:0007669"/>
    <property type="project" value="TreeGrafter"/>
</dbReference>
<evidence type="ECO:0000256" key="3">
    <source>
        <dbReference type="ARBA" id="ARBA00020693"/>
    </source>
</evidence>
<dbReference type="EMBL" id="KV453914">
    <property type="protein sequence ID" value="ODV78001.1"/>
    <property type="molecule type" value="Genomic_DNA"/>
</dbReference>
<dbReference type="GeneID" id="30981060"/>
<feature type="compositionally biased region" description="Acidic residues" evidence="6">
    <location>
        <begin position="84"/>
        <end position="100"/>
    </location>
</feature>
<gene>
    <name evidence="7" type="ORF">CANTADRAFT_23111</name>
</gene>
<feature type="compositionally biased region" description="Basic and acidic residues" evidence="6">
    <location>
        <begin position="156"/>
        <end position="179"/>
    </location>
</feature>
<dbReference type="RefSeq" id="XP_020063123.1">
    <property type="nucleotide sequence ID" value="XM_020206923.1"/>
</dbReference>
<evidence type="ECO:0000256" key="6">
    <source>
        <dbReference type="SAM" id="MobiDB-lite"/>
    </source>
</evidence>
<feature type="compositionally biased region" description="Acidic residues" evidence="6">
    <location>
        <begin position="139"/>
        <end position="149"/>
    </location>
</feature>
<dbReference type="GO" id="GO:0003723">
    <property type="term" value="F:RNA binding"/>
    <property type="evidence" value="ECO:0007669"/>
    <property type="project" value="TreeGrafter"/>
</dbReference>
<keyword evidence="5" id="KW-0508">mRNA splicing</keyword>
<dbReference type="OrthoDB" id="30179at2759"/>
<dbReference type="Pfam" id="PF04889">
    <property type="entry name" value="Cwf_Cwc_15"/>
    <property type="match status" value="1"/>
</dbReference>
<dbReference type="Proteomes" id="UP000094285">
    <property type="component" value="Unassembled WGS sequence"/>
</dbReference>
<dbReference type="AlphaFoldDB" id="A0A1E4SEQ5"/>
<feature type="compositionally biased region" description="Polar residues" evidence="6">
    <location>
        <begin position="215"/>
        <end position="225"/>
    </location>
</feature>
<sequence length="240" mass="27127">MTTNHRPTLESKRGKALAISDSIAHARSLPLQTALKYRQDVLTEVDPVRAKRGVEELKRELLILEGKIDENDLKRSKIRSGDDSSGENDESDESDDEEALLAELQKVKQQIADDNAGVSDKDRASEEEDMQSDSNASEDSNDESDDETELLLAELAKIKQERQQEKENKEKAERAEKAKSSNPLVSLDESEPPAKKSWRSSTAFNNKPKPKPKGEQNNDNFTNDTLRSEFHKKFLSKYIR</sequence>
<evidence type="ECO:0000256" key="1">
    <source>
        <dbReference type="ARBA" id="ARBA00003777"/>
    </source>
</evidence>
<dbReference type="GO" id="GO:0071013">
    <property type="term" value="C:catalytic step 2 spliceosome"/>
    <property type="evidence" value="ECO:0007669"/>
    <property type="project" value="TreeGrafter"/>
</dbReference>
<dbReference type="PANTHER" id="PTHR12718">
    <property type="entry name" value="CELL CYCLE CONTROL PROTEIN CWF15"/>
    <property type="match status" value="1"/>
</dbReference>
<dbReference type="STRING" id="984487.A0A1E4SEQ5"/>
<evidence type="ECO:0000256" key="2">
    <source>
        <dbReference type="ARBA" id="ARBA00006644"/>
    </source>
</evidence>
<evidence type="ECO:0000313" key="7">
    <source>
        <dbReference type="EMBL" id="ODV78001.1"/>
    </source>
</evidence>
<comment type="function">
    <text evidence="1">Involved in pre-mRNA splicing.</text>
</comment>
<organism evidence="7 8">
    <name type="scientific">Suhomyces tanzawaensis NRRL Y-17324</name>
    <dbReference type="NCBI Taxonomy" id="984487"/>
    <lineage>
        <taxon>Eukaryota</taxon>
        <taxon>Fungi</taxon>
        <taxon>Dikarya</taxon>
        <taxon>Ascomycota</taxon>
        <taxon>Saccharomycotina</taxon>
        <taxon>Pichiomycetes</taxon>
        <taxon>Debaryomycetaceae</taxon>
        <taxon>Suhomyces</taxon>
    </lineage>
</organism>
<feature type="region of interest" description="Disordered" evidence="6">
    <location>
        <begin position="72"/>
        <end position="227"/>
    </location>
</feature>
<name>A0A1E4SEQ5_9ASCO</name>
<accession>A0A1E4SEQ5</accession>
<proteinExistence type="inferred from homology"/>
<feature type="compositionally biased region" description="Basic and acidic residues" evidence="6">
    <location>
        <begin position="72"/>
        <end position="82"/>
    </location>
</feature>
<keyword evidence="4" id="KW-0507">mRNA processing</keyword>
<dbReference type="InterPro" id="IPR006973">
    <property type="entry name" value="Cwf_Cwc_15"/>
</dbReference>
<evidence type="ECO:0000256" key="5">
    <source>
        <dbReference type="ARBA" id="ARBA00023187"/>
    </source>
</evidence>